<dbReference type="SUPFAM" id="SSF52172">
    <property type="entry name" value="CheY-like"/>
    <property type="match status" value="1"/>
</dbReference>
<evidence type="ECO:0000313" key="9">
    <source>
        <dbReference type="EMBL" id="MDR9900159.1"/>
    </source>
</evidence>
<dbReference type="FunFam" id="3.40.50.2300:FF:000444">
    <property type="entry name" value="Sensory transduction histidine kinase"/>
    <property type="match status" value="1"/>
</dbReference>
<dbReference type="PROSITE" id="PS50110">
    <property type="entry name" value="RESPONSE_REGULATORY"/>
    <property type="match status" value="1"/>
</dbReference>
<keyword evidence="4 9" id="KW-0418">Kinase</keyword>
<dbReference type="InterPro" id="IPR001789">
    <property type="entry name" value="Sig_transdc_resp-reg_receiver"/>
</dbReference>
<dbReference type="AlphaFoldDB" id="A0AAP5IGI3"/>
<keyword evidence="5" id="KW-0902">Two-component regulatory system</keyword>
<dbReference type="Gene3D" id="3.40.50.2300">
    <property type="match status" value="1"/>
</dbReference>
<dbReference type="PANTHER" id="PTHR43547">
    <property type="entry name" value="TWO-COMPONENT HISTIDINE KINASE"/>
    <property type="match status" value="1"/>
</dbReference>
<dbReference type="PROSITE" id="PS50109">
    <property type="entry name" value="HIS_KIN"/>
    <property type="match status" value="1"/>
</dbReference>
<evidence type="ECO:0000259" key="8">
    <source>
        <dbReference type="PROSITE" id="PS50110"/>
    </source>
</evidence>
<dbReference type="EMBL" id="JAALHA020000031">
    <property type="protein sequence ID" value="MDR9900159.1"/>
    <property type="molecule type" value="Genomic_DNA"/>
</dbReference>
<evidence type="ECO:0000256" key="3">
    <source>
        <dbReference type="ARBA" id="ARBA00022553"/>
    </source>
</evidence>
<comment type="caution">
    <text evidence="9">The sequence shown here is derived from an EMBL/GenBank/DDBJ whole genome shotgun (WGS) entry which is preliminary data.</text>
</comment>
<dbReference type="InterPro" id="IPR036097">
    <property type="entry name" value="HisK_dim/P_sf"/>
</dbReference>
<dbReference type="CDD" id="cd00082">
    <property type="entry name" value="HisKA"/>
    <property type="match status" value="1"/>
</dbReference>
<dbReference type="SUPFAM" id="SSF47384">
    <property type="entry name" value="Homodimeric domain of signal transducing histidine kinase"/>
    <property type="match status" value="1"/>
</dbReference>
<dbReference type="Pfam" id="PF02518">
    <property type="entry name" value="HATPase_c"/>
    <property type="match status" value="1"/>
</dbReference>
<feature type="domain" description="Response regulatory" evidence="8">
    <location>
        <begin position="5"/>
        <end position="121"/>
    </location>
</feature>
<reference evidence="10" key="1">
    <citation type="journal article" date="2021" name="Science">
        <title>Hunting the eagle killer: A cyanobacterial neurotoxin causes vacuolar myelinopathy.</title>
        <authorList>
            <person name="Breinlinger S."/>
            <person name="Phillips T.J."/>
            <person name="Haram B.N."/>
            <person name="Mares J."/>
            <person name="Martinez Yerena J.A."/>
            <person name="Hrouzek P."/>
            <person name="Sobotka R."/>
            <person name="Henderson W.M."/>
            <person name="Schmieder P."/>
            <person name="Williams S.M."/>
            <person name="Lauderdale J.D."/>
            <person name="Wilde H.D."/>
            <person name="Gerrin W."/>
            <person name="Kust A."/>
            <person name="Washington J.W."/>
            <person name="Wagner C."/>
            <person name="Geier B."/>
            <person name="Liebeke M."/>
            <person name="Enke H."/>
            <person name="Niedermeyer T.H.J."/>
            <person name="Wilde S.B."/>
        </authorList>
    </citation>
    <scope>NUCLEOTIDE SEQUENCE [LARGE SCALE GENOMIC DNA]</scope>
    <source>
        <strain evidence="10">Thurmond2011</strain>
    </source>
</reference>
<dbReference type="InterPro" id="IPR003594">
    <property type="entry name" value="HATPase_dom"/>
</dbReference>
<dbReference type="SUPFAM" id="SSF55874">
    <property type="entry name" value="ATPase domain of HSP90 chaperone/DNA topoisomerase II/histidine kinase"/>
    <property type="match status" value="1"/>
</dbReference>
<dbReference type="InterPro" id="IPR004358">
    <property type="entry name" value="Sig_transdc_His_kin-like_C"/>
</dbReference>
<evidence type="ECO:0000259" key="7">
    <source>
        <dbReference type="PROSITE" id="PS50109"/>
    </source>
</evidence>
<dbReference type="GO" id="GO:0000155">
    <property type="term" value="F:phosphorelay sensor kinase activity"/>
    <property type="evidence" value="ECO:0007669"/>
    <property type="project" value="InterPro"/>
</dbReference>
<organism evidence="9 10">
    <name type="scientific">Aetokthonos hydrillicola Thurmond2011</name>
    <dbReference type="NCBI Taxonomy" id="2712845"/>
    <lineage>
        <taxon>Bacteria</taxon>
        <taxon>Bacillati</taxon>
        <taxon>Cyanobacteriota</taxon>
        <taxon>Cyanophyceae</taxon>
        <taxon>Nostocales</taxon>
        <taxon>Hapalosiphonaceae</taxon>
        <taxon>Aetokthonos</taxon>
    </lineage>
</organism>
<dbReference type="PRINTS" id="PR00344">
    <property type="entry name" value="BCTRLSENSOR"/>
</dbReference>
<dbReference type="Gene3D" id="3.30.565.10">
    <property type="entry name" value="Histidine kinase-like ATPase, C-terminal domain"/>
    <property type="match status" value="1"/>
</dbReference>
<evidence type="ECO:0000256" key="2">
    <source>
        <dbReference type="ARBA" id="ARBA00012438"/>
    </source>
</evidence>
<feature type="domain" description="Histidine kinase" evidence="7">
    <location>
        <begin position="158"/>
        <end position="376"/>
    </location>
</feature>
<dbReference type="InterPro" id="IPR005467">
    <property type="entry name" value="His_kinase_dom"/>
</dbReference>
<evidence type="ECO:0000256" key="1">
    <source>
        <dbReference type="ARBA" id="ARBA00000085"/>
    </source>
</evidence>
<dbReference type="InterPro" id="IPR036890">
    <property type="entry name" value="HATPase_C_sf"/>
</dbReference>
<dbReference type="Pfam" id="PF00072">
    <property type="entry name" value="Response_reg"/>
    <property type="match status" value="1"/>
</dbReference>
<comment type="catalytic activity">
    <reaction evidence="1">
        <text>ATP + protein L-histidine = ADP + protein N-phospho-L-histidine.</text>
        <dbReference type="EC" id="2.7.13.3"/>
    </reaction>
</comment>
<dbReference type="SMART" id="SM00448">
    <property type="entry name" value="REC"/>
    <property type="match status" value="1"/>
</dbReference>
<evidence type="ECO:0000256" key="6">
    <source>
        <dbReference type="PROSITE-ProRule" id="PRU00169"/>
    </source>
</evidence>
<dbReference type="InterPro" id="IPR003661">
    <property type="entry name" value="HisK_dim/P_dom"/>
</dbReference>
<evidence type="ECO:0000256" key="5">
    <source>
        <dbReference type="ARBA" id="ARBA00023012"/>
    </source>
</evidence>
<accession>A0AAP5IGI3</accession>
<dbReference type="Proteomes" id="UP000667802">
    <property type="component" value="Unassembled WGS sequence"/>
</dbReference>
<dbReference type="RefSeq" id="WP_208344795.1">
    <property type="nucleotide sequence ID" value="NZ_CAWQFN010000539.1"/>
</dbReference>
<evidence type="ECO:0000256" key="4">
    <source>
        <dbReference type="ARBA" id="ARBA00022777"/>
    </source>
</evidence>
<dbReference type="EC" id="2.7.13.3" evidence="2"/>
<protein>
    <recommendedName>
        <fullName evidence="2">histidine kinase</fullName>
        <ecNumber evidence="2">2.7.13.3</ecNumber>
    </recommendedName>
</protein>
<dbReference type="SMART" id="SM00387">
    <property type="entry name" value="HATPase_c"/>
    <property type="match status" value="1"/>
</dbReference>
<proteinExistence type="predicted"/>
<keyword evidence="4 9" id="KW-0808">Transferase</keyword>
<keyword evidence="3 6" id="KW-0597">Phosphoprotein</keyword>
<evidence type="ECO:0000313" key="10">
    <source>
        <dbReference type="Proteomes" id="UP000667802"/>
    </source>
</evidence>
<dbReference type="PANTHER" id="PTHR43547:SF2">
    <property type="entry name" value="HYBRID SIGNAL TRANSDUCTION HISTIDINE KINASE C"/>
    <property type="match status" value="1"/>
</dbReference>
<keyword evidence="10" id="KW-1185">Reference proteome</keyword>
<gene>
    <name evidence="9" type="ORF">G7B40_037260</name>
</gene>
<dbReference type="Pfam" id="PF00512">
    <property type="entry name" value="HisKA"/>
    <property type="match status" value="1"/>
</dbReference>
<feature type="modified residue" description="4-aspartylphosphate" evidence="6">
    <location>
        <position position="54"/>
    </location>
</feature>
<dbReference type="Gene3D" id="1.10.287.130">
    <property type="match status" value="1"/>
</dbReference>
<dbReference type="InterPro" id="IPR011006">
    <property type="entry name" value="CheY-like_superfamily"/>
</dbReference>
<dbReference type="SMART" id="SM00388">
    <property type="entry name" value="HisKA"/>
    <property type="match status" value="1"/>
</dbReference>
<name>A0AAP5IGI3_9CYAN</name>
<sequence length="379" mass="42431">MNTPSILVIDDQPDNFDVIETLLTEQAYVLHYAASGEEAITSLSLFQPDVILLDVMMPGIDGIEVCQRIKAMPQWQPVPIIMVTALTAKEDLAMCLKSGADDFISKPVNGLELRARIHSMLRIKQQYDRIQALSNTQAATIKVLENSVEHMCGNITYSLPHEINTPLYGIVGIIGLLIEDINDMSTAEVLEFLGLADKSARRLEKLTKRFLIYLELELSTSQQQNIQPKSTYFSLAAIRDALESLAQSVDRSNDLIFAIEQADVSISDRYLEIILYELVDNALKFSDAGTLVKITSQVLEGMLHLYVHDLGRGMTEEQMSQIGTFMQFERKMYEQQGVGMGLKLVKKIVQLCGGNFSIKSVYQQETTVHIAFSLSQEIE</sequence>